<evidence type="ECO:0000256" key="3">
    <source>
        <dbReference type="ARBA" id="ARBA00022448"/>
    </source>
</evidence>
<dbReference type="InterPro" id="IPR011925">
    <property type="entry name" value="LolCE_TM"/>
</dbReference>
<sequence>MYFELFVSLRYLLARRKQAFISVISLISVFGVAIGVASLIVVLGVMTGFGNNLRDKILGLNAHLVVGSVQQTLRGYQELIRKSRELPDIEAATPFIYYEAMLSTPSGVKGVVLRGVDAATAGQVLTVEKDMTEGSLADLNAPGAAPGIIIGKELASRLGVTVGGRVSLLSPSGKKSAAGFSPKIFFFNVVGTFKSGMFEYDSSLAFISIPEAQKILGFEGDFVTGIEYRVRDINNVQPVGERLLNTLGGFPLYMRNWIEMNQNLFAALKLEKTAMAIILTMIVLVGSFSIITTLVMMVMEKTKDIAVLMALGATPAQIRNIFMLQGSLIGAVGTSLGFGLGLTLCALLKKYQFIKLPLDVYALDHLPVEIQLLDITCIALAALALCFLATLYPARQAARMQPTEALRYE</sequence>
<dbReference type="Pfam" id="PF12704">
    <property type="entry name" value="MacB_PCD"/>
    <property type="match status" value="1"/>
</dbReference>
<feature type="transmembrane region" description="Helical" evidence="8">
    <location>
        <begin position="329"/>
        <end position="350"/>
    </location>
</feature>
<comment type="subcellular location">
    <subcellularLocation>
        <location evidence="1">Cell membrane</location>
        <topology evidence="1">Multi-pass membrane protein</topology>
    </subcellularLocation>
</comment>
<dbReference type="STRING" id="888061.AXF15_01965"/>
<keyword evidence="7 8" id="KW-0472">Membrane</keyword>
<dbReference type="GO" id="GO:0098797">
    <property type="term" value="C:plasma membrane protein complex"/>
    <property type="evidence" value="ECO:0007669"/>
    <property type="project" value="TreeGrafter"/>
</dbReference>
<dbReference type="PANTHER" id="PTHR30489">
    <property type="entry name" value="LIPOPROTEIN-RELEASING SYSTEM TRANSMEMBRANE PROTEIN LOLE"/>
    <property type="match status" value="1"/>
</dbReference>
<feature type="domain" description="ABC3 transporter permease C-terminal" evidence="9">
    <location>
        <begin position="277"/>
        <end position="402"/>
    </location>
</feature>
<feature type="transmembrane region" description="Helical" evidence="8">
    <location>
        <begin position="370"/>
        <end position="392"/>
    </location>
</feature>
<organism evidence="11 12">
    <name type="scientific">Desulfomicrobium orale DSM 12838</name>
    <dbReference type="NCBI Taxonomy" id="888061"/>
    <lineage>
        <taxon>Bacteria</taxon>
        <taxon>Pseudomonadati</taxon>
        <taxon>Thermodesulfobacteriota</taxon>
        <taxon>Desulfovibrionia</taxon>
        <taxon>Desulfovibrionales</taxon>
        <taxon>Desulfomicrobiaceae</taxon>
        <taxon>Desulfomicrobium</taxon>
    </lineage>
</organism>
<evidence type="ECO:0000256" key="4">
    <source>
        <dbReference type="ARBA" id="ARBA00022475"/>
    </source>
</evidence>
<evidence type="ECO:0000313" key="11">
    <source>
        <dbReference type="EMBL" id="AMD92000.1"/>
    </source>
</evidence>
<keyword evidence="5 8" id="KW-0812">Transmembrane</keyword>
<dbReference type="GO" id="GO:0044874">
    <property type="term" value="P:lipoprotein localization to outer membrane"/>
    <property type="evidence" value="ECO:0007669"/>
    <property type="project" value="TreeGrafter"/>
</dbReference>
<dbReference type="NCBIfam" id="TIGR02212">
    <property type="entry name" value="lolCE"/>
    <property type="match status" value="1"/>
</dbReference>
<evidence type="ECO:0000256" key="6">
    <source>
        <dbReference type="ARBA" id="ARBA00022989"/>
    </source>
</evidence>
<dbReference type="Proteomes" id="UP000063964">
    <property type="component" value="Chromosome"/>
</dbReference>
<evidence type="ECO:0000256" key="1">
    <source>
        <dbReference type="ARBA" id="ARBA00004651"/>
    </source>
</evidence>
<evidence type="ECO:0000259" key="9">
    <source>
        <dbReference type="Pfam" id="PF02687"/>
    </source>
</evidence>
<dbReference type="AlphaFoldDB" id="A0A109W5G9"/>
<evidence type="ECO:0000259" key="10">
    <source>
        <dbReference type="Pfam" id="PF12704"/>
    </source>
</evidence>
<feature type="domain" description="MacB-like periplasmic core" evidence="10">
    <location>
        <begin position="25"/>
        <end position="243"/>
    </location>
</feature>
<dbReference type="InterPro" id="IPR003838">
    <property type="entry name" value="ABC3_permease_C"/>
</dbReference>
<feature type="transmembrane region" description="Helical" evidence="8">
    <location>
        <begin position="274"/>
        <end position="299"/>
    </location>
</feature>
<evidence type="ECO:0000256" key="5">
    <source>
        <dbReference type="ARBA" id="ARBA00022692"/>
    </source>
</evidence>
<dbReference type="KEGG" id="doa:AXF15_01965"/>
<dbReference type="PANTHER" id="PTHR30489:SF0">
    <property type="entry name" value="LIPOPROTEIN-RELEASING SYSTEM TRANSMEMBRANE PROTEIN LOLE"/>
    <property type="match status" value="1"/>
</dbReference>
<comment type="similarity">
    <text evidence="2">Belongs to the ABC-4 integral membrane protein family. LolC/E subfamily.</text>
</comment>
<proteinExistence type="inferred from homology"/>
<keyword evidence="12" id="KW-1185">Reference proteome</keyword>
<dbReference type="GO" id="GO:0042953">
    <property type="term" value="P:lipoprotein transport"/>
    <property type="evidence" value="ECO:0007669"/>
    <property type="project" value="InterPro"/>
</dbReference>
<protein>
    <submittedName>
        <fullName evidence="11">ABC transporter permease</fullName>
    </submittedName>
</protein>
<accession>A0A109W5G9</accession>
<feature type="transmembrane region" description="Helical" evidence="8">
    <location>
        <begin position="20"/>
        <end position="46"/>
    </location>
</feature>
<keyword evidence="3" id="KW-0813">Transport</keyword>
<keyword evidence="4" id="KW-1003">Cell membrane</keyword>
<name>A0A109W5G9_9BACT</name>
<dbReference type="RefSeq" id="WP_066602602.1">
    <property type="nucleotide sequence ID" value="NZ_CP014230.1"/>
</dbReference>
<gene>
    <name evidence="11" type="ORF">AXF15_01965</name>
</gene>
<reference evidence="12" key="1">
    <citation type="submission" date="2016-02" db="EMBL/GenBank/DDBJ databases">
        <authorList>
            <person name="Holder M.E."/>
            <person name="Ajami N.J."/>
            <person name="Petrosino J.F."/>
        </authorList>
    </citation>
    <scope>NUCLEOTIDE SEQUENCE [LARGE SCALE GENOMIC DNA]</scope>
    <source>
        <strain evidence="12">DSM 12838</strain>
    </source>
</reference>
<evidence type="ECO:0000313" key="12">
    <source>
        <dbReference type="Proteomes" id="UP000063964"/>
    </source>
</evidence>
<dbReference type="InterPro" id="IPR051447">
    <property type="entry name" value="Lipoprotein-release_system"/>
</dbReference>
<dbReference type="EMBL" id="CP014230">
    <property type="protein sequence ID" value="AMD92000.1"/>
    <property type="molecule type" value="Genomic_DNA"/>
</dbReference>
<evidence type="ECO:0000256" key="7">
    <source>
        <dbReference type="ARBA" id="ARBA00023136"/>
    </source>
</evidence>
<dbReference type="InterPro" id="IPR025857">
    <property type="entry name" value="MacB_PCD"/>
</dbReference>
<evidence type="ECO:0000256" key="8">
    <source>
        <dbReference type="SAM" id="Phobius"/>
    </source>
</evidence>
<dbReference type="Pfam" id="PF02687">
    <property type="entry name" value="FtsX"/>
    <property type="match status" value="1"/>
</dbReference>
<keyword evidence="6 8" id="KW-1133">Transmembrane helix</keyword>
<evidence type="ECO:0000256" key="2">
    <source>
        <dbReference type="ARBA" id="ARBA00005236"/>
    </source>
</evidence>
<dbReference type="OrthoDB" id="9808461at2"/>